<evidence type="ECO:0000313" key="3">
    <source>
        <dbReference type="Proteomes" id="UP001305779"/>
    </source>
</evidence>
<dbReference type="Proteomes" id="UP001305779">
    <property type="component" value="Unassembled WGS sequence"/>
</dbReference>
<reference evidence="2 3" key="1">
    <citation type="journal article" date="2023" name="G3 (Bethesda)">
        <title>A chromosome-level genome assembly of Zasmidium syzygii isolated from banana leaves.</title>
        <authorList>
            <person name="van Westerhoven A.C."/>
            <person name="Mehrabi R."/>
            <person name="Talebi R."/>
            <person name="Steentjes M.B.F."/>
            <person name="Corcolon B."/>
            <person name="Chong P.A."/>
            <person name="Kema G.H.J."/>
            <person name="Seidl M.F."/>
        </authorList>
    </citation>
    <scope>NUCLEOTIDE SEQUENCE [LARGE SCALE GENOMIC DNA]</scope>
    <source>
        <strain evidence="2 3">P124</strain>
    </source>
</reference>
<dbReference type="InterPro" id="IPR001810">
    <property type="entry name" value="F-box_dom"/>
</dbReference>
<keyword evidence="3" id="KW-1185">Reference proteome</keyword>
<feature type="domain" description="F-box" evidence="1">
    <location>
        <begin position="6"/>
        <end position="43"/>
    </location>
</feature>
<gene>
    <name evidence="2" type="ORF">PRZ48_005664</name>
</gene>
<protein>
    <recommendedName>
        <fullName evidence="1">F-box domain-containing protein</fullName>
    </recommendedName>
</protein>
<dbReference type="Pfam" id="PF12937">
    <property type="entry name" value="F-box-like"/>
    <property type="match status" value="1"/>
</dbReference>
<dbReference type="SUPFAM" id="SSF81383">
    <property type="entry name" value="F-box domain"/>
    <property type="match status" value="1"/>
</dbReference>
<proteinExistence type="predicted"/>
<evidence type="ECO:0000259" key="1">
    <source>
        <dbReference type="Pfam" id="PF12937"/>
    </source>
</evidence>
<organism evidence="2 3">
    <name type="scientific">Zasmidium cellare</name>
    <name type="common">Wine cellar mold</name>
    <name type="synonym">Racodium cellare</name>
    <dbReference type="NCBI Taxonomy" id="395010"/>
    <lineage>
        <taxon>Eukaryota</taxon>
        <taxon>Fungi</taxon>
        <taxon>Dikarya</taxon>
        <taxon>Ascomycota</taxon>
        <taxon>Pezizomycotina</taxon>
        <taxon>Dothideomycetes</taxon>
        <taxon>Dothideomycetidae</taxon>
        <taxon>Mycosphaerellales</taxon>
        <taxon>Mycosphaerellaceae</taxon>
        <taxon>Zasmidium</taxon>
    </lineage>
</organism>
<sequence>MEPPYILQLPPEILTHIASFVKVEPDLLELRLTCRSLAAAAFDLFANEFIANLRCFVLDPVRLHRVNSILSRPHLARKVREVTFTVDGCELPRWCLSGISMGPDHCKGMENFKREYVAHTEVDNYFRPTRDPITSILLRDILRSVKPFPKCIVTIDATYPLHLDEDLPRFCLTFLNNILEAMYVAEYNNIGNFYLSELVSFKRPSDRGVSLSLHSPGILSSLENVKSFGYKQVLPLQEVDDGGFDEENVVDQKAGLDIVMQHLMDLNEFHWHAPYDLWSTEFVPCPTPTLFDVGRFNSLRVLSLGGMICKYDKLRDTLHACKSTLTDLRFDELHLEHSHDVWKEVFYVLRGMPVLKNIRVDGRLMKGKPLDQHVAQFLLPGDEKLKRYRFLPEQTDLDASSFLDWNLEHGLTYFERDGGF</sequence>
<name>A0ABR0EKY1_ZASCE</name>
<comment type="caution">
    <text evidence="2">The sequence shown here is derived from an EMBL/GenBank/DDBJ whole genome shotgun (WGS) entry which is preliminary data.</text>
</comment>
<dbReference type="EMBL" id="JAXOVC010000004">
    <property type="protein sequence ID" value="KAK4502239.1"/>
    <property type="molecule type" value="Genomic_DNA"/>
</dbReference>
<evidence type="ECO:0000313" key="2">
    <source>
        <dbReference type="EMBL" id="KAK4502239.1"/>
    </source>
</evidence>
<dbReference type="InterPro" id="IPR036047">
    <property type="entry name" value="F-box-like_dom_sf"/>
</dbReference>
<accession>A0ABR0EKY1</accession>